<dbReference type="EMBL" id="NIOJ01000023">
    <property type="protein sequence ID" value="PNT98870.1"/>
    <property type="molecule type" value="Genomic_DNA"/>
</dbReference>
<gene>
    <name evidence="4" type="ORF">CDQ84_10035</name>
</gene>
<feature type="chain" id="PRO_5039670770" description="DUF3502 domain-containing protein" evidence="2">
    <location>
        <begin position="25"/>
        <end position="522"/>
    </location>
</feature>
<name>A0A2K2FE00_9CLOT</name>
<dbReference type="Pfam" id="PF01547">
    <property type="entry name" value="SBP_bac_1"/>
    <property type="match status" value="1"/>
</dbReference>
<dbReference type="AlphaFoldDB" id="A0A2K2FE00"/>
<keyword evidence="5" id="KW-1185">Reference proteome</keyword>
<dbReference type="PROSITE" id="PS51257">
    <property type="entry name" value="PROKAR_LIPOPROTEIN"/>
    <property type="match status" value="1"/>
</dbReference>
<feature type="region of interest" description="Disordered" evidence="1">
    <location>
        <begin position="28"/>
        <end position="47"/>
    </location>
</feature>
<protein>
    <recommendedName>
        <fullName evidence="3">DUF3502 domain-containing protein</fullName>
    </recommendedName>
</protein>
<evidence type="ECO:0000313" key="4">
    <source>
        <dbReference type="EMBL" id="PNT98870.1"/>
    </source>
</evidence>
<dbReference type="SUPFAM" id="SSF53850">
    <property type="entry name" value="Periplasmic binding protein-like II"/>
    <property type="match status" value="1"/>
</dbReference>
<dbReference type="KEGG" id="cthd:CDO33_10545"/>
<dbReference type="PANTHER" id="PTHR43649">
    <property type="entry name" value="ARABINOSE-BINDING PROTEIN-RELATED"/>
    <property type="match status" value="1"/>
</dbReference>
<evidence type="ECO:0000313" key="5">
    <source>
        <dbReference type="Proteomes" id="UP000236151"/>
    </source>
</evidence>
<evidence type="ECO:0000259" key="3">
    <source>
        <dbReference type="Pfam" id="PF12010"/>
    </source>
</evidence>
<sequence length="522" mass="57880">MKMKRFKVVVSFLLIMAMTLTMLAGCGKKSNESDKSTDAAVSTDAKADTKADAAASTKKDADKGEKAPVNLTAVFPGQESKAAESVLKAINEKLKADGLNVNVSIKYIDDYWNKLALDIAGGAEYDIAWAHSSTLSDLVSKKVYQPIDDALKAYGADLLANTPEHVLKGGSVGGKQYALPRSIPMTAFNNVFNIRGDLREKYGIPEIKTIEDLEAYFAAIKENEPDMYPIMDTNWQPLFPVYADYFFPIGDGGINPIYIDPTDETYTVKSFWDSEAFTQITTKRKEWKEKGWLNSDTSKVENGDVGFDYGKVACVAANIMRASERIDTITANVPGAVVETVLLEPKTRHIYLAGDNMLAVPSTSKHVNEAVALINWIKKSQENYDLWSYGVEGENYKLVDGAVDISDIPKEKVYTTNVWMWNDINLARFSSKYPKEDIEKLKTWDSKSVVTPFVGFTLDQSKIKAQVSQVTAVMNEYSLNLAIGVTDINEVRDEIMKKMNAAGLQDIIEETQKQINAYIAAK</sequence>
<dbReference type="InterPro" id="IPR050490">
    <property type="entry name" value="Bact_solute-bd_prot1"/>
</dbReference>
<dbReference type="Pfam" id="PF12010">
    <property type="entry name" value="DUF3502"/>
    <property type="match status" value="1"/>
</dbReference>
<evidence type="ECO:0000256" key="2">
    <source>
        <dbReference type="SAM" id="SignalP"/>
    </source>
</evidence>
<dbReference type="InterPro" id="IPR006059">
    <property type="entry name" value="SBP"/>
</dbReference>
<reference evidence="4 5" key="1">
    <citation type="submission" date="2017-06" db="EMBL/GenBank/DDBJ databases">
        <title>Investigating the central metabolism of Clostridium thermosuccinogenes.</title>
        <authorList>
            <person name="Koendjbiharie J.G."/>
            <person name="van Kranenburg R."/>
        </authorList>
    </citation>
    <scope>NUCLEOTIDE SEQUENCE [LARGE SCALE GENOMIC DNA]</scope>
    <source>
        <strain evidence="4 5">DSM 5806</strain>
    </source>
</reference>
<accession>A0A2K2FE00</accession>
<keyword evidence="2" id="KW-0732">Signal</keyword>
<dbReference type="InterPro" id="IPR022627">
    <property type="entry name" value="DUF3502"/>
</dbReference>
<dbReference type="PANTHER" id="PTHR43649:SF17">
    <property type="entry name" value="ABC TRANSPORTER SOLUTE BINDING PROTEIN-SUGAR TRANSPORT"/>
    <property type="match status" value="1"/>
</dbReference>
<evidence type="ECO:0000256" key="1">
    <source>
        <dbReference type="SAM" id="MobiDB-lite"/>
    </source>
</evidence>
<organism evidence="4 5">
    <name type="scientific">Clostridium thermosuccinogenes</name>
    <dbReference type="NCBI Taxonomy" id="84032"/>
    <lineage>
        <taxon>Bacteria</taxon>
        <taxon>Bacillati</taxon>
        <taxon>Bacillota</taxon>
        <taxon>Clostridia</taxon>
        <taxon>Eubacteriales</taxon>
        <taxon>Clostridiaceae</taxon>
        <taxon>Clostridium</taxon>
    </lineage>
</organism>
<feature type="domain" description="DUF3502" evidence="3">
    <location>
        <begin position="452"/>
        <end position="520"/>
    </location>
</feature>
<comment type="caution">
    <text evidence="4">The sequence shown here is derived from an EMBL/GenBank/DDBJ whole genome shotgun (WGS) entry which is preliminary data.</text>
</comment>
<proteinExistence type="predicted"/>
<dbReference type="Gene3D" id="3.40.190.10">
    <property type="entry name" value="Periplasmic binding protein-like II"/>
    <property type="match status" value="2"/>
</dbReference>
<dbReference type="Proteomes" id="UP000236151">
    <property type="component" value="Unassembled WGS sequence"/>
</dbReference>
<feature type="signal peptide" evidence="2">
    <location>
        <begin position="1"/>
        <end position="24"/>
    </location>
</feature>